<accession>A0ABW3TS09</accession>
<dbReference type="Proteomes" id="UP001597181">
    <property type="component" value="Unassembled WGS sequence"/>
</dbReference>
<keyword evidence="2" id="KW-1185">Reference proteome</keyword>
<gene>
    <name evidence="1" type="ORF">ACFQ3U_16025</name>
</gene>
<dbReference type="EMBL" id="JBHTLY010000013">
    <property type="protein sequence ID" value="MFD1203400.1"/>
    <property type="molecule type" value="Genomic_DNA"/>
</dbReference>
<evidence type="ECO:0000313" key="1">
    <source>
        <dbReference type="EMBL" id="MFD1203400.1"/>
    </source>
</evidence>
<protein>
    <submittedName>
        <fullName evidence="1">Uncharacterized protein</fullName>
    </submittedName>
</protein>
<dbReference type="RefSeq" id="WP_343962294.1">
    <property type="nucleotide sequence ID" value="NZ_BAAAKZ010000016.1"/>
</dbReference>
<organism evidence="1 2">
    <name type="scientific">Leucobacter albus</name>
    <dbReference type="NCBI Taxonomy" id="272210"/>
    <lineage>
        <taxon>Bacteria</taxon>
        <taxon>Bacillati</taxon>
        <taxon>Actinomycetota</taxon>
        <taxon>Actinomycetes</taxon>
        <taxon>Micrococcales</taxon>
        <taxon>Microbacteriaceae</taxon>
        <taxon>Leucobacter</taxon>
    </lineage>
</organism>
<evidence type="ECO:0000313" key="2">
    <source>
        <dbReference type="Proteomes" id="UP001597181"/>
    </source>
</evidence>
<comment type="caution">
    <text evidence="1">The sequence shown here is derived from an EMBL/GenBank/DDBJ whole genome shotgun (WGS) entry which is preliminary data.</text>
</comment>
<proteinExistence type="predicted"/>
<reference evidence="2" key="1">
    <citation type="journal article" date="2019" name="Int. J. Syst. Evol. Microbiol.">
        <title>The Global Catalogue of Microorganisms (GCM) 10K type strain sequencing project: providing services to taxonomists for standard genome sequencing and annotation.</title>
        <authorList>
            <consortium name="The Broad Institute Genomics Platform"/>
            <consortium name="The Broad Institute Genome Sequencing Center for Infectious Disease"/>
            <person name="Wu L."/>
            <person name="Ma J."/>
        </authorList>
    </citation>
    <scope>NUCLEOTIDE SEQUENCE [LARGE SCALE GENOMIC DNA]</scope>
    <source>
        <strain evidence="2">CCUG 50213</strain>
    </source>
</reference>
<name>A0ABW3TS09_9MICO</name>
<sequence>MLPDTHEKVIPETIAEAEVGASEVSVGTGWEGFSKRIRVHLSFETDEITQDQVTRSLATVSEGLGRNSQSKLVVAFLGRSAEPAGGVEETLQELNRQLGRSGDGVVDGEDAILIFSSGKELQEFVSDLRDAGLL</sequence>